<dbReference type="InterPro" id="IPR036291">
    <property type="entry name" value="NAD(P)-bd_dom_sf"/>
</dbReference>
<name>A0ABP7HYY7_9PSEU</name>
<dbReference type="Proteomes" id="UP001501624">
    <property type="component" value="Unassembled WGS sequence"/>
</dbReference>
<organism evidence="1 2">
    <name type="scientific">Amycolatopsis tucumanensis</name>
    <dbReference type="NCBI Taxonomy" id="401106"/>
    <lineage>
        <taxon>Bacteria</taxon>
        <taxon>Bacillati</taxon>
        <taxon>Actinomycetota</taxon>
        <taxon>Actinomycetes</taxon>
        <taxon>Pseudonocardiales</taxon>
        <taxon>Pseudonocardiaceae</taxon>
        <taxon>Amycolatopsis</taxon>
    </lineage>
</organism>
<proteinExistence type="predicted"/>
<dbReference type="EMBL" id="BAABCM010000002">
    <property type="protein sequence ID" value="GAA3806471.1"/>
    <property type="molecule type" value="Genomic_DNA"/>
</dbReference>
<dbReference type="SUPFAM" id="SSF51735">
    <property type="entry name" value="NAD(P)-binding Rossmann-fold domains"/>
    <property type="match status" value="1"/>
</dbReference>
<sequence>MDELRHAAGQPVGEYTRRESSVHYGRTKLMAIVFSQGLARRLAGPGGSAVCCDPGFDTTGLGRELPFAGLLEKTLRGLRIGDPRRGAGIITRLATDDTLASGGYYSVRDAQPLDCPKSGRGAEIQRRLLDETARLL</sequence>
<accession>A0ABP7HYY7</accession>
<evidence type="ECO:0008006" key="3">
    <source>
        <dbReference type="Google" id="ProtNLM"/>
    </source>
</evidence>
<gene>
    <name evidence="1" type="ORF">GCM10022380_25190</name>
</gene>
<keyword evidence="2" id="KW-1185">Reference proteome</keyword>
<protein>
    <recommendedName>
        <fullName evidence="3">Short-chain dehydrogenase</fullName>
    </recommendedName>
</protein>
<evidence type="ECO:0000313" key="1">
    <source>
        <dbReference type="EMBL" id="GAA3806471.1"/>
    </source>
</evidence>
<comment type="caution">
    <text evidence="1">The sequence shown here is derived from an EMBL/GenBank/DDBJ whole genome shotgun (WGS) entry which is preliminary data.</text>
</comment>
<dbReference type="RefSeq" id="WP_237337508.1">
    <property type="nucleotide sequence ID" value="NZ_JAKGSD010000021.1"/>
</dbReference>
<dbReference type="Gene3D" id="3.40.50.720">
    <property type="entry name" value="NAD(P)-binding Rossmann-like Domain"/>
    <property type="match status" value="1"/>
</dbReference>
<evidence type="ECO:0000313" key="2">
    <source>
        <dbReference type="Proteomes" id="UP001501624"/>
    </source>
</evidence>
<reference evidence="2" key="1">
    <citation type="journal article" date="2019" name="Int. J. Syst. Evol. Microbiol.">
        <title>The Global Catalogue of Microorganisms (GCM) 10K type strain sequencing project: providing services to taxonomists for standard genome sequencing and annotation.</title>
        <authorList>
            <consortium name="The Broad Institute Genomics Platform"/>
            <consortium name="The Broad Institute Genome Sequencing Center for Infectious Disease"/>
            <person name="Wu L."/>
            <person name="Ma J."/>
        </authorList>
    </citation>
    <scope>NUCLEOTIDE SEQUENCE [LARGE SCALE GENOMIC DNA]</scope>
    <source>
        <strain evidence="2">JCM 17017</strain>
    </source>
</reference>